<organism evidence="2 3">
    <name type="scientific">Haemonchus contortus</name>
    <name type="common">Barber pole worm</name>
    <dbReference type="NCBI Taxonomy" id="6289"/>
    <lineage>
        <taxon>Eukaryota</taxon>
        <taxon>Metazoa</taxon>
        <taxon>Ecdysozoa</taxon>
        <taxon>Nematoda</taxon>
        <taxon>Chromadorea</taxon>
        <taxon>Rhabditida</taxon>
        <taxon>Rhabditina</taxon>
        <taxon>Rhabditomorpha</taxon>
        <taxon>Strongyloidea</taxon>
        <taxon>Trichostrongylidae</taxon>
        <taxon>Haemonchus</taxon>
    </lineage>
</organism>
<feature type="compositionally biased region" description="Basic and acidic residues" evidence="1">
    <location>
        <begin position="1"/>
        <end position="12"/>
    </location>
</feature>
<accession>A0A7I4Y9F6</accession>
<dbReference type="AlphaFoldDB" id="A0A7I4Y9F6"/>
<reference evidence="3" key="1">
    <citation type="submission" date="2020-12" db="UniProtKB">
        <authorList>
            <consortium name="WormBaseParasite"/>
        </authorList>
    </citation>
    <scope>IDENTIFICATION</scope>
    <source>
        <strain evidence="3">MHco3</strain>
    </source>
</reference>
<proteinExistence type="predicted"/>
<feature type="compositionally biased region" description="Basic residues" evidence="1">
    <location>
        <begin position="13"/>
        <end position="24"/>
    </location>
</feature>
<keyword evidence="2" id="KW-1185">Reference proteome</keyword>
<protein>
    <submittedName>
        <fullName evidence="3">Uncharacterized protein</fullName>
    </submittedName>
</protein>
<feature type="region of interest" description="Disordered" evidence="1">
    <location>
        <begin position="1"/>
        <end position="24"/>
    </location>
</feature>
<evidence type="ECO:0000313" key="2">
    <source>
        <dbReference type="Proteomes" id="UP000025227"/>
    </source>
</evidence>
<dbReference type="WBParaSite" id="HCON_00061232-00001">
    <property type="protein sequence ID" value="HCON_00061232-00001"/>
    <property type="gene ID" value="HCON_00061232"/>
</dbReference>
<dbReference type="Proteomes" id="UP000025227">
    <property type="component" value="Unplaced"/>
</dbReference>
<sequence>MDHSSVVRVAERQRRRTTSRRSSGRCHKLMQILIEVRAYT</sequence>
<name>A0A7I4Y9F6_HAECO</name>
<evidence type="ECO:0000256" key="1">
    <source>
        <dbReference type="SAM" id="MobiDB-lite"/>
    </source>
</evidence>
<evidence type="ECO:0000313" key="3">
    <source>
        <dbReference type="WBParaSite" id="HCON_00061232-00001"/>
    </source>
</evidence>